<evidence type="ECO:0000256" key="3">
    <source>
        <dbReference type="ARBA" id="ARBA00022679"/>
    </source>
</evidence>
<reference evidence="8 9" key="1">
    <citation type="submission" date="2024-09" db="EMBL/GenBank/DDBJ databases">
        <authorList>
            <person name="Sun Q."/>
            <person name="Mori K."/>
        </authorList>
    </citation>
    <scope>NUCLEOTIDE SEQUENCE [LARGE SCALE GENOMIC DNA]</scope>
    <source>
        <strain evidence="8 9">CECT 8064</strain>
    </source>
</reference>
<dbReference type="InterPro" id="IPR029063">
    <property type="entry name" value="SAM-dependent_MTases_sf"/>
</dbReference>
<dbReference type="HAMAP" id="MF_01872">
    <property type="entry name" value="tRNA_methyltr_YfiC"/>
    <property type="match status" value="1"/>
</dbReference>
<dbReference type="InterPro" id="IPR007848">
    <property type="entry name" value="Small_mtfrase_dom"/>
</dbReference>
<protein>
    <recommendedName>
        <fullName evidence="6">tRNA1(Val) (adenine(37)-N6)-methyltransferase</fullName>
        <ecNumber evidence="6">2.1.1.223</ecNumber>
    </recommendedName>
    <alternativeName>
        <fullName evidence="6">tRNA m6A37 methyltransferase</fullName>
    </alternativeName>
</protein>
<dbReference type="InterPro" id="IPR022882">
    <property type="entry name" value="tRNA_adenine-N6_MeTrfase"/>
</dbReference>
<dbReference type="PANTHER" id="PTHR47739">
    <property type="entry name" value="TRNA1(VAL) (ADENINE(37)-N6)-METHYLTRANSFERASE"/>
    <property type="match status" value="1"/>
</dbReference>
<name>A0ABV5HQP2_9VIBR</name>
<comment type="subcellular location">
    <subcellularLocation>
        <location evidence="6">Cytoplasm</location>
    </subcellularLocation>
</comment>
<dbReference type="PRINTS" id="PR00507">
    <property type="entry name" value="N12N6MTFRASE"/>
</dbReference>
<keyword evidence="5 6" id="KW-0819">tRNA processing</keyword>
<dbReference type="CDD" id="cd02440">
    <property type="entry name" value="AdoMet_MTases"/>
    <property type="match status" value="1"/>
</dbReference>
<dbReference type="InterPro" id="IPR002052">
    <property type="entry name" value="DNA_methylase_N6_adenine_CS"/>
</dbReference>
<evidence type="ECO:0000259" key="7">
    <source>
        <dbReference type="Pfam" id="PF05175"/>
    </source>
</evidence>
<evidence type="ECO:0000313" key="8">
    <source>
        <dbReference type="EMBL" id="MFB9135891.1"/>
    </source>
</evidence>
<keyword evidence="3 6" id="KW-0808">Transferase</keyword>
<keyword evidence="9" id="KW-1185">Reference proteome</keyword>
<keyword evidence="2 6" id="KW-0489">Methyltransferase</keyword>
<accession>A0ABV5HQP2</accession>
<comment type="catalytic activity">
    <reaction evidence="6">
        <text>adenosine(37) in tRNA1(Val) + S-adenosyl-L-methionine = N(6)-methyladenosine(37) in tRNA1(Val) + S-adenosyl-L-homocysteine + H(+)</text>
        <dbReference type="Rhea" id="RHEA:43160"/>
        <dbReference type="Rhea" id="RHEA-COMP:10369"/>
        <dbReference type="Rhea" id="RHEA-COMP:10370"/>
        <dbReference type="ChEBI" id="CHEBI:15378"/>
        <dbReference type="ChEBI" id="CHEBI:57856"/>
        <dbReference type="ChEBI" id="CHEBI:59789"/>
        <dbReference type="ChEBI" id="CHEBI:74411"/>
        <dbReference type="ChEBI" id="CHEBI:74449"/>
        <dbReference type="EC" id="2.1.1.223"/>
    </reaction>
</comment>
<dbReference type="Pfam" id="PF05175">
    <property type="entry name" value="MTS"/>
    <property type="match status" value="1"/>
</dbReference>
<dbReference type="Proteomes" id="UP001589645">
    <property type="component" value="Unassembled WGS sequence"/>
</dbReference>
<dbReference type="GO" id="GO:0008168">
    <property type="term" value="F:methyltransferase activity"/>
    <property type="evidence" value="ECO:0007669"/>
    <property type="project" value="UniProtKB-KW"/>
</dbReference>
<dbReference type="EC" id="2.1.1.223" evidence="6"/>
<proteinExistence type="inferred from homology"/>
<evidence type="ECO:0000313" key="9">
    <source>
        <dbReference type="Proteomes" id="UP001589645"/>
    </source>
</evidence>
<comment type="caution">
    <text evidence="8">The sequence shown here is derived from an EMBL/GenBank/DDBJ whole genome shotgun (WGS) entry which is preliminary data.</text>
</comment>
<dbReference type="GO" id="GO:0032259">
    <property type="term" value="P:methylation"/>
    <property type="evidence" value="ECO:0007669"/>
    <property type="project" value="UniProtKB-KW"/>
</dbReference>
<dbReference type="RefSeq" id="WP_390193462.1">
    <property type="nucleotide sequence ID" value="NZ_JBHMEP010000003.1"/>
</dbReference>
<dbReference type="Gene3D" id="3.40.50.150">
    <property type="entry name" value="Vaccinia Virus protein VP39"/>
    <property type="match status" value="1"/>
</dbReference>
<comment type="function">
    <text evidence="6">Specifically methylates the adenine in position 37 of tRNA(1)(Val) (anticodon cmo5UAC).</text>
</comment>
<keyword evidence="4 6" id="KW-0949">S-adenosyl-L-methionine</keyword>
<sequence length="234" mass="26129">MKKKNFNFKQFTVAQHQAGMAVSTDGVLLGAWCQVEQAHHILDIGTGTGLLALMCAQRNPLAKITALELDAYAVQAASDNFSQSPWAARISLIHADAQTVALDEQYDVIICNPPYFNSGEHAQTTQRATARHTHTLNHQCLLERCVQWLKPEGKASFILPIAEGEQFIKIAQSLGLQLQRRCLVKPTQAKAANRSLFELARATVMTDEQRIVIRNNGQYSEEFTALTKEFYLKM</sequence>
<dbReference type="PANTHER" id="PTHR47739:SF1">
    <property type="entry name" value="TRNA1(VAL) (ADENINE(37)-N6)-METHYLTRANSFERASE"/>
    <property type="match status" value="1"/>
</dbReference>
<organism evidence="8 9">
    <name type="scientific">Vibrio olivae</name>
    <dbReference type="NCBI Taxonomy" id="1243002"/>
    <lineage>
        <taxon>Bacteria</taxon>
        <taxon>Pseudomonadati</taxon>
        <taxon>Pseudomonadota</taxon>
        <taxon>Gammaproteobacteria</taxon>
        <taxon>Vibrionales</taxon>
        <taxon>Vibrionaceae</taxon>
        <taxon>Vibrio</taxon>
    </lineage>
</organism>
<gene>
    <name evidence="8" type="ORF">ACFFUV_13035</name>
</gene>
<dbReference type="SUPFAM" id="SSF53335">
    <property type="entry name" value="S-adenosyl-L-methionine-dependent methyltransferases"/>
    <property type="match status" value="1"/>
</dbReference>
<dbReference type="PROSITE" id="PS00092">
    <property type="entry name" value="N6_MTASE"/>
    <property type="match status" value="1"/>
</dbReference>
<evidence type="ECO:0000256" key="2">
    <source>
        <dbReference type="ARBA" id="ARBA00022603"/>
    </source>
</evidence>
<evidence type="ECO:0000256" key="4">
    <source>
        <dbReference type="ARBA" id="ARBA00022691"/>
    </source>
</evidence>
<evidence type="ECO:0000256" key="5">
    <source>
        <dbReference type="ARBA" id="ARBA00022694"/>
    </source>
</evidence>
<evidence type="ECO:0000256" key="6">
    <source>
        <dbReference type="HAMAP-Rule" id="MF_01872"/>
    </source>
</evidence>
<comment type="similarity">
    <text evidence="6">Belongs to the methyltransferase superfamily. tRNA (adenine-N(6)-)-methyltransferase family.</text>
</comment>
<feature type="domain" description="Methyltransferase small" evidence="7">
    <location>
        <begin position="35"/>
        <end position="134"/>
    </location>
</feature>
<dbReference type="EMBL" id="JBHMEP010000003">
    <property type="protein sequence ID" value="MFB9135891.1"/>
    <property type="molecule type" value="Genomic_DNA"/>
</dbReference>
<dbReference type="InterPro" id="IPR050210">
    <property type="entry name" value="tRNA_Adenine-N(6)_MTase"/>
</dbReference>
<evidence type="ECO:0000256" key="1">
    <source>
        <dbReference type="ARBA" id="ARBA00022490"/>
    </source>
</evidence>
<keyword evidence="1 6" id="KW-0963">Cytoplasm</keyword>